<dbReference type="PANTHER" id="PTHR13793:SF107">
    <property type="entry name" value="BROMODOMAIN-CONTAINING PROTEIN HOMOLOG"/>
    <property type="match status" value="1"/>
</dbReference>
<dbReference type="GO" id="GO:0008270">
    <property type="term" value="F:zinc ion binding"/>
    <property type="evidence" value="ECO:0007669"/>
    <property type="project" value="UniProtKB-KW"/>
</dbReference>
<feature type="region of interest" description="Disordered" evidence="5">
    <location>
        <begin position="604"/>
        <end position="639"/>
    </location>
</feature>
<accession>A0A7R9T225</accession>
<reference evidence="8" key="1">
    <citation type="submission" date="2021-01" db="EMBL/GenBank/DDBJ databases">
        <authorList>
            <person name="Corre E."/>
            <person name="Pelletier E."/>
            <person name="Niang G."/>
            <person name="Scheremetjew M."/>
            <person name="Finn R."/>
            <person name="Kale V."/>
            <person name="Holt S."/>
            <person name="Cochrane G."/>
            <person name="Meng A."/>
            <person name="Brown T."/>
            <person name="Cohen L."/>
        </authorList>
    </citation>
    <scope>NUCLEOTIDE SEQUENCE</scope>
    <source>
        <strain evidence="8">Clade-A-BCC118000</strain>
    </source>
</reference>
<proteinExistence type="predicted"/>
<evidence type="ECO:0000256" key="2">
    <source>
        <dbReference type="ARBA" id="ARBA00022771"/>
    </source>
</evidence>
<name>A0A7R9T225_9CHLO</name>
<evidence type="ECO:0008006" key="9">
    <source>
        <dbReference type="Google" id="ProtNLM"/>
    </source>
</evidence>
<feature type="domain" description="PHD-type" evidence="6">
    <location>
        <begin position="713"/>
        <end position="767"/>
    </location>
</feature>
<evidence type="ECO:0000256" key="4">
    <source>
        <dbReference type="PROSITE-ProRule" id="PRU00146"/>
    </source>
</evidence>
<dbReference type="InterPro" id="IPR019787">
    <property type="entry name" value="Znf_PHD-finger"/>
</dbReference>
<dbReference type="EMBL" id="HBDX01003639">
    <property type="protein sequence ID" value="CAD8222405.1"/>
    <property type="molecule type" value="Transcribed_RNA"/>
</dbReference>
<organism evidence="8">
    <name type="scientific">Ostreococcus sp. 'lucimarinus'</name>
    <dbReference type="NCBI Taxonomy" id="242159"/>
    <lineage>
        <taxon>Eukaryota</taxon>
        <taxon>Viridiplantae</taxon>
        <taxon>Chlorophyta</taxon>
        <taxon>Mamiellophyceae</taxon>
        <taxon>Mamiellales</taxon>
        <taxon>Bathycoccaceae</taxon>
        <taxon>Ostreococcus</taxon>
    </lineage>
</organism>
<dbReference type="SUPFAM" id="SSF57903">
    <property type="entry name" value="FYVE/PHD zinc finger"/>
    <property type="match status" value="1"/>
</dbReference>
<feature type="domain" description="PHD-type" evidence="7">
    <location>
        <begin position="794"/>
        <end position="910"/>
    </location>
</feature>
<dbReference type="InterPro" id="IPR034732">
    <property type="entry name" value="EPHD"/>
</dbReference>
<dbReference type="CDD" id="cd15571">
    <property type="entry name" value="ePHD"/>
    <property type="match status" value="1"/>
</dbReference>
<evidence type="ECO:0000313" key="8">
    <source>
        <dbReference type="EMBL" id="CAD8222405.1"/>
    </source>
</evidence>
<feature type="region of interest" description="Disordered" evidence="5">
    <location>
        <begin position="972"/>
        <end position="1043"/>
    </location>
</feature>
<keyword evidence="1" id="KW-0479">Metal-binding</keyword>
<keyword evidence="2 4" id="KW-0863">Zinc-finger</keyword>
<feature type="region of interest" description="Disordered" evidence="5">
    <location>
        <begin position="339"/>
        <end position="379"/>
    </location>
</feature>
<evidence type="ECO:0000259" key="6">
    <source>
        <dbReference type="PROSITE" id="PS50016"/>
    </source>
</evidence>
<dbReference type="PANTHER" id="PTHR13793">
    <property type="entry name" value="PHD FINGER PROTEINS"/>
    <property type="match status" value="1"/>
</dbReference>
<evidence type="ECO:0000256" key="5">
    <source>
        <dbReference type="SAM" id="MobiDB-lite"/>
    </source>
</evidence>
<dbReference type="SMART" id="SM00249">
    <property type="entry name" value="PHD"/>
    <property type="match status" value="2"/>
</dbReference>
<dbReference type="Pfam" id="PF13832">
    <property type="entry name" value="zf-HC5HC2H_2"/>
    <property type="match status" value="1"/>
</dbReference>
<dbReference type="InterPro" id="IPR001965">
    <property type="entry name" value="Znf_PHD"/>
</dbReference>
<dbReference type="Gene3D" id="3.30.40.10">
    <property type="entry name" value="Zinc/RING finger domain, C3HC4 (zinc finger)"/>
    <property type="match status" value="2"/>
</dbReference>
<dbReference type="InterPro" id="IPR011011">
    <property type="entry name" value="Znf_FYVE_PHD"/>
</dbReference>
<evidence type="ECO:0000256" key="1">
    <source>
        <dbReference type="ARBA" id="ARBA00022723"/>
    </source>
</evidence>
<dbReference type="AlphaFoldDB" id="A0A7R9T225"/>
<dbReference type="PROSITE" id="PS50016">
    <property type="entry name" value="ZF_PHD_2"/>
    <property type="match status" value="1"/>
</dbReference>
<dbReference type="InterPro" id="IPR019786">
    <property type="entry name" value="Zinc_finger_PHD-type_CS"/>
</dbReference>
<dbReference type="InterPro" id="IPR013083">
    <property type="entry name" value="Znf_RING/FYVE/PHD"/>
</dbReference>
<feature type="compositionally biased region" description="Polar residues" evidence="5">
    <location>
        <begin position="353"/>
        <end position="362"/>
    </location>
</feature>
<dbReference type="CDD" id="cd15489">
    <property type="entry name" value="PHD_SF"/>
    <property type="match status" value="1"/>
</dbReference>
<dbReference type="PROSITE" id="PS01359">
    <property type="entry name" value="ZF_PHD_1"/>
    <property type="match status" value="1"/>
</dbReference>
<dbReference type="InterPro" id="IPR050701">
    <property type="entry name" value="Histone_Mod_Regulator"/>
</dbReference>
<dbReference type="GO" id="GO:0006357">
    <property type="term" value="P:regulation of transcription by RNA polymerase II"/>
    <property type="evidence" value="ECO:0007669"/>
    <property type="project" value="TreeGrafter"/>
</dbReference>
<sequence length="1079" mass="118234">MPANASGRDFKALDGVPVRDAIDRLEKDLKNVAALLPKSCPGAPRLRSPYTVSEAVSLDEIEKKAAAKASTRKRTFGLGVEEEKEARKVAPWWRYAEDFFRPVHATDLARIAPATPWTFDSALNTTCVGPDYEVGEDKIGIPIPGLTYRRKGDQSHASTSAPTSPIKLEEKNHIVGTIPAVPTQPFVIPPLQEHEQGIDLVQNLPPEHVAMTIRVLVSLVGDESEKMREIAKFSRVTLAALKAWLGKYENKTNSKRSKNGIEIKSENSDTDELLSCLRMWLRHESASHVNTRQDARREEVTKAKKKLDKNMIFPEQNLDMAASYGLVNVPSNLTNVTTTSEQALSGGQGIDDSPSSAGTTVVGNDPVRDEHEELGGDKDMDVREKTGYECTTAFGIDGELKHFEQGCTEETMAIHTEILLDKAFRLKESTSKTPSGPKQGCSGGSQPCAVCVRLKTLSSKCGTSEGSVNCLKKSGESKDLQLPGAPSRANRVQGGPSAKDELQRIEDAWRSNPTLLACAPKDEVEAEILALQYELLWQLQSNRQKLKRAQEKIASGIESDNDEQAKRKAKLDEAATYMSGIREVKRQQKKEKREADQLAALERAKAAVGDGRRESKPKREMGSAAIVGPDPKSLIPTYKPPTTQAVMKAIEAAPSRVKKMFGLANFDPTTSSHLKSFSLSGTPRSGSPVLGASPIRSPMSSILLDPFHAVSDNKACCVCAGTEEAEKMEETMKCSQCELIVHPHCYGITGDAYVKDPKWLCFVCNAAVLAGTAIPKTSKKSRITLQGKLALYRGVECTLCPVKMGAFKKTLTGNQWCHVACAKWVPEAHLFDRIMNHVAVIRPVNIEDVPRERRNASCTYCTRSHGTLMRCCFGHCQTVFHPLCCRRAACHMRAVDHSKKRFTAFCEKHSRSEREKDLAVNLMGDPVPALVEMYNQSPLERQLSGGLQRTLSGGTTGVSPMNGAMRRIRETMRAKDTQKRAAFGGLPSSAKAKTKKTRSNLQQANRLPGSVPGSSLAGFDSEENFDDLLPGQRGQARNTGALRGGALPRDALLTFPEADKVNRDLPTGYQYMEKSDIAR</sequence>
<evidence type="ECO:0000259" key="7">
    <source>
        <dbReference type="PROSITE" id="PS51805"/>
    </source>
</evidence>
<keyword evidence="3" id="KW-0862">Zinc</keyword>
<feature type="compositionally biased region" description="Basic and acidic residues" evidence="5">
    <location>
        <begin position="366"/>
        <end position="379"/>
    </location>
</feature>
<evidence type="ECO:0000256" key="3">
    <source>
        <dbReference type="ARBA" id="ARBA00022833"/>
    </source>
</evidence>
<feature type="compositionally biased region" description="Basic and acidic residues" evidence="5">
    <location>
        <begin position="604"/>
        <end position="621"/>
    </location>
</feature>
<dbReference type="PROSITE" id="PS51805">
    <property type="entry name" value="EPHD"/>
    <property type="match status" value="1"/>
</dbReference>
<gene>
    <name evidence="8" type="ORF">OLUC0939_LOCUS3129</name>
</gene>
<feature type="region of interest" description="Disordered" evidence="5">
    <location>
        <begin position="476"/>
        <end position="498"/>
    </location>
</feature>
<protein>
    <recommendedName>
        <fullName evidence="9">PHD-type domain-containing protein</fullName>
    </recommendedName>
</protein>